<dbReference type="Pfam" id="PF02578">
    <property type="entry name" value="Cu-oxidase_4"/>
    <property type="match status" value="1"/>
</dbReference>
<dbReference type="InterPro" id="IPR011324">
    <property type="entry name" value="Cytotoxic_necrot_fac-like_cat"/>
</dbReference>
<evidence type="ECO:0000256" key="4">
    <source>
        <dbReference type="ARBA" id="ARBA00022679"/>
    </source>
</evidence>
<name>A0A8B2VLV7_CUTAC</name>
<comment type="catalytic activity">
    <reaction evidence="11">
        <text>S-methyl-5'-thioadenosine + phosphate = 5-(methylsulfanyl)-alpha-D-ribose 1-phosphate + adenine</text>
        <dbReference type="Rhea" id="RHEA:11852"/>
        <dbReference type="ChEBI" id="CHEBI:16708"/>
        <dbReference type="ChEBI" id="CHEBI:17509"/>
        <dbReference type="ChEBI" id="CHEBI:43474"/>
        <dbReference type="ChEBI" id="CHEBI:58533"/>
        <dbReference type="EC" id="2.4.2.28"/>
    </reaction>
    <physiologicalReaction direction="left-to-right" evidence="11">
        <dbReference type="Rhea" id="RHEA:11853"/>
    </physiologicalReaction>
</comment>
<dbReference type="GO" id="GO:0017061">
    <property type="term" value="F:S-methyl-5-thioadenosine phosphorylase activity"/>
    <property type="evidence" value="ECO:0007669"/>
    <property type="project" value="UniProtKB-EC"/>
</dbReference>
<dbReference type="PANTHER" id="PTHR30616">
    <property type="entry name" value="UNCHARACTERIZED PROTEIN YFIH"/>
    <property type="match status" value="1"/>
</dbReference>
<dbReference type="InterPro" id="IPR038371">
    <property type="entry name" value="Cu_polyphenol_OxRdtase_sf"/>
</dbReference>
<accession>A0A8B2VLV7</accession>
<dbReference type="Gene3D" id="3.60.140.10">
    <property type="entry name" value="CNF1/YfiH-like putative cysteine hydrolases"/>
    <property type="match status" value="1"/>
</dbReference>
<evidence type="ECO:0000256" key="8">
    <source>
        <dbReference type="ARBA" id="ARBA00023008"/>
    </source>
</evidence>
<evidence type="ECO:0000256" key="1">
    <source>
        <dbReference type="ARBA" id="ARBA00000553"/>
    </source>
</evidence>
<keyword evidence="5" id="KW-0479">Metal-binding</keyword>
<comment type="catalytic activity">
    <reaction evidence="10">
        <text>adenosine + phosphate = alpha-D-ribose 1-phosphate + adenine</text>
        <dbReference type="Rhea" id="RHEA:27642"/>
        <dbReference type="ChEBI" id="CHEBI:16335"/>
        <dbReference type="ChEBI" id="CHEBI:16708"/>
        <dbReference type="ChEBI" id="CHEBI:43474"/>
        <dbReference type="ChEBI" id="CHEBI:57720"/>
        <dbReference type="EC" id="2.4.2.1"/>
    </reaction>
    <physiologicalReaction direction="left-to-right" evidence="10">
        <dbReference type="Rhea" id="RHEA:27643"/>
    </physiologicalReaction>
</comment>
<evidence type="ECO:0000256" key="5">
    <source>
        <dbReference type="ARBA" id="ARBA00022723"/>
    </source>
</evidence>
<comment type="function">
    <text evidence="2">Purine nucleoside enzyme that catalyzes the phosphorolysis of adenosine and inosine nucleosides, yielding D-ribose 1-phosphate and the respective free bases, adenine and hypoxanthine. Also catalyzes the phosphorolysis of S-methyl-5'-thioadenosine into adenine and S-methyl-5-thio-alpha-D-ribose 1-phosphate. Also has adenosine deaminase activity.</text>
</comment>
<dbReference type="InterPro" id="IPR003730">
    <property type="entry name" value="Cu_polyphenol_OxRdtase"/>
</dbReference>
<sequence length="261" mass="27594">MLRFVIDPGANHGVGVAFTDRVDASGQGRGGAGFEGFNLGRADEDPTVLEHVDSLRSRLGLGPVMVCHQVHGNEVWRVRPDDVEGWIPQRYLGNRVEGQPKLPIADAMVTDLPGVALAIRVADCMPIMLADPKAGVVGAAHAGRVGFLAGVLPATVKIMCDMGATELLAWLGPHICGRCYEVPAEMAEQVWAKYPATRAVTRQGAPALDLGAGALAQLESLGVAAVGLDPCTFEGDDFFSHRRDHGAGRLAGLVWNAHDAH</sequence>
<protein>
    <recommendedName>
        <fullName evidence="12">Purine nucleoside phosphorylase</fullName>
    </recommendedName>
</protein>
<comment type="similarity">
    <text evidence="3 12">Belongs to the purine nucleoside phosphorylase YfiH/LACC1 family.</text>
</comment>
<comment type="catalytic activity">
    <reaction evidence="1">
        <text>inosine + phosphate = alpha-D-ribose 1-phosphate + hypoxanthine</text>
        <dbReference type="Rhea" id="RHEA:27646"/>
        <dbReference type="ChEBI" id="CHEBI:17368"/>
        <dbReference type="ChEBI" id="CHEBI:17596"/>
        <dbReference type="ChEBI" id="CHEBI:43474"/>
        <dbReference type="ChEBI" id="CHEBI:57720"/>
        <dbReference type="EC" id="2.4.2.1"/>
    </reaction>
    <physiologicalReaction direction="left-to-right" evidence="1">
        <dbReference type="Rhea" id="RHEA:27647"/>
    </physiologicalReaction>
</comment>
<dbReference type="RefSeq" id="WP_002515222.1">
    <property type="nucleotide sequence ID" value="NZ_AP019664.1"/>
</dbReference>
<keyword evidence="4" id="KW-0808">Transferase</keyword>
<dbReference type="OrthoDB" id="4279at2"/>
<keyword evidence="6" id="KW-0378">Hydrolase</keyword>
<dbReference type="GO" id="GO:0016787">
    <property type="term" value="F:hydrolase activity"/>
    <property type="evidence" value="ECO:0007669"/>
    <property type="project" value="UniProtKB-KW"/>
</dbReference>
<proteinExistence type="inferred from homology"/>
<dbReference type="AlphaFoldDB" id="A0A8B2VLV7"/>
<evidence type="ECO:0000256" key="9">
    <source>
        <dbReference type="ARBA" id="ARBA00047989"/>
    </source>
</evidence>
<gene>
    <name evidence="13" type="ORF">B1B09_01105</name>
</gene>
<dbReference type="NCBIfam" id="TIGR00726">
    <property type="entry name" value="peptidoglycan editing factor PgeF"/>
    <property type="match status" value="1"/>
</dbReference>
<evidence type="ECO:0000256" key="2">
    <source>
        <dbReference type="ARBA" id="ARBA00003215"/>
    </source>
</evidence>
<dbReference type="PANTHER" id="PTHR30616:SF2">
    <property type="entry name" value="PURINE NUCLEOSIDE PHOSPHORYLASE LACC1"/>
    <property type="match status" value="1"/>
</dbReference>
<organism evidence="13 14">
    <name type="scientific">Cutibacterium acnes</name>
    <name type="common">Propionibacterium acnes</name>
    <dbReference type="NCBI Taxonomy" id="1747"/>
    <lineage>
        <taxon>Bacteria</taxon>
        <taxon>Bacillati</taxon>
        <taxon>Actinomycetota</taxon>
        <taxon>Actinomycetes</taxon>
        <taxon>Propionibacteriales</taxon>
        <taxon>Propionibacteriaceae</taxon>
        <taxon>Cutibacterium</taxon>
    </lineage>
</organism>
<evidence type="ECO:0000256" key="3">
    <source>
        <dbReference type="ARBA" id="ARBA00007353"/>
    </source>
</evidence>
<comment type="catalytic activity">
    <reaction evidence="9">
        <text>adenosine + H2O + H(+) = inosine + NH4(+)</text>
        <dbReference type="Rhea" id="RHEA:24408"/>
        <dbReference type="ChEBI" id="CHEBI:15377"/>
        <dbReference type="ChEBI" id="CHEBI:15378"/>
        <dbReference type="ChEBI" id="CHEBI:16335"/>
        <dbReference type="ChEBI" id="CHEBI:17596"/>
        <dbReference type="ChEBI" id="CHEBI:28938"/>
        <dbReference type="EC" id="3.5.4.4"/>
    </reaction>
    <physiologicalReaction direction="left-to-right" evidence="9">
        <dbReference type="Rhea" id="RHEA:24409"/>
    </physiologicalReaction>
</comment>
<evidence type="ECO:0000256" key="7">
    <source>
        <dbReference type="ARBA" id="ARBA00022833"/>
    </source>
</evidence>
<dbReference type="GO" id="GO:0005507">
    <property type="term" value="F:copper ion binding"/>
    <property type="evidence" value="ECO:0007669"/>
    <property type="project" value="TreeGrafter"/>
</dbReference>
<evidence type="ECO:0000256" key="11">
    <source>
        <dbReference type="ARBA" id="ARBA00049893"/>
    </source>
</evidence>
<evidence type="ECO:0000256" key="12">
    <source>
        <dbReference type="RuleBase" id="RU361274"/>
    </source>
</evidence>
<evidence type="ECO:0000313" key="13">
    <source>
        <dbReference type="EMBL" id="PGF36277.1"/>
    </source>
</evidence>
<dbReference type="EMBL" id="MVCE01000001">
    <property type="protein sequence ID" value="PGF36277.1"/>
    <property type="molecule type" value="Genomic_DNA"/>
</dbReference>
<evidence type="ECO:0000256" key="10">
    <source>
        <dbReference type="ARBA" id="ARBA00048968"/>
    </source>
</evidence>
<evidence type="ECO:0000313" key="14">
    <source>
        <dbReference type="Proteomes" id="UP000226191"/>
    </source>
</evidence>
<evidence type="ECO:0000256" key="6">
    <source>
        <dbReference type="ARBA" id="ARBA00022801"/>
    </source>
</evidence>
<dbReference type="GeneID" id="92856748"/>
<keyword evidence="8" id="KW-0186">Copper</keyword>
<keyword evidence="7" id="KW-0862">Zinc</keyword>
<dbReference type="SUPFAM" id="SSF64438">
    <property type="entry name" value="CNF1/YfiH-like putative cysteine hydrolases"/>
    <property type="match status" value="1"/>
</dbReference>
<comment type="caution">
    <text evidence="13">The sequence shown here is derived from an EMBL/GenBank/DDBJ whole genome shotgun (WGS) entry which is preliminary data.</text>
</comment>
<dbReference type="Proteomes" id="UP000226191">
    <property type="component" value="Unassembled WGS sequence"/>
</dbReference>
<dbReference type="CDD" id="cd16833">
    <property type="entry name" value="YfiH"/>
    <property type="match status" value="1"/>
</dbReference>
<reference evidence="13 14" key="1">
    <citation type="submission" date="2017-02" db="EMBL/GenBank/DDBJ databases">
        <title>Prevalence of linear plasmids in Cutibacterium acnes isolates obtained from cancerous prostatic tissue.</title>
        <authorList>
            <person name="Davidsson S."/>
            <person name="Bruggemann H."/>
        </authorList>
    </citation>
    <scope>NUCLEOTIDE SEQUENCE [LARGE SCALE GENOMIC DNA]</scope>
    <source>
        <strain evidence="13 14">11-78</strain>
    </source>
</reference>